<evidence type="ECO:0000313" key="10">
    <source>
        <dbReference type="Ensembl" id="ENSHCOP00000022475.1"/>
    </source>
</evidence>
<dbReference type="GO" id="GO:0034359">
    <property type="term" value="C:mature chylomicron"/>
    <property type="evidence" value="ECO:0007669"/>
    <property type="project" value="TreeGrafter"/>
</dbReference>
<reference evidence="10" key="1">
    <citation type="submission" date="2025-08" db="UniProtKB">
        <authorList>
            <consortium name="Ensembl"/>
        </authorList>
    </citation>
    <scope>IDENTIFICATION</scope>
</reference>
<dbReference type="Pfam" id="PF09172">
    <property type="entry name" value="Vit_open_b-sht"/>
    <property type="match status" value="1"/>
</dbReference>
<dbReference type="Gene3D" id="1.25.10.20">
    <property type="entry name" value="Vitellinogen, superhelical"/>
    <property type="match status" value="1"/>
</dbReference>
<dbReference type="InterPro" id="IPR015819">
    <property type="entry name" value="Lipid_transp_b-sht_shell"/>
</dbReference>
<dbReference type="Pfam" id="PF06448">
    <property type="entry name" value="DUF1081"/>
    <property type="match status" value="1"/>
</dbReference>
<dbReference type="Gene3D" id="2.20.50.20">
    <property type="entry name" value="Lipovitellin. Chain A, domain 3"/>
    <property type="match status" value="1"/>
</dbReference>
<evidence type="ECO:0000259" key="9">
    <source>
        <dbReference type="PROSITE" id="PS51211"/>
    </source>
</evidence>
<dbReference type="Gene3D" id="2.30.230.10">
    <property type="entry name" value="Lipovitellin, beta-sheet shell regions, chain A"/>
    <property type="match status" value="1"/>
</dbReference>
<evidence type="ECO:0000256" key="7">
    <source>
        <dbReference type="PROSITE-ProRule" id="PRU00557"/>
    </source>
</evidence>
<dbReference type="InterPro" id="IPR015816">
    <property type="entry name" value="Vitellinogen_b-sht_N"/>
</dbReference>
<dbReference type="GO" id="GO:0006642">
    <property type="term" value="P:triglyceride mobilization"/>
    <property type="evidence" value="ECO:0007669"/>
    <property type="project" value="TreeGrafter"/>
</dbReference>
<evidence type="ECO:0000256" key="6">
    <source>
        <dbReference type="ARBA" id="ARBA00023180"/>
    </source>
</evidence>
<dbReference type="FunFam" id="2.30.230.10:FF:000003">
    <property type="entry name" value="Apolipoprotein B"/>
    <property type="match status" value="1"/>
</dbReference>
<reference evidence="10" key="2">
    <citation type="submission" date="2025-09" db="UniProtKB">
        <authorList>
            <consortium name="Ensembl"/>
        </authorList>
    </citation>
    <scope>IDENTIFICATION</scope>
</reference>
<dbReference type="GO" id="GO:0034361">
    <property type="term" value="C:very-low-density lipoprotein particle"/>
    <property type="evidence" value="ECO:0007669"/>
    <property type="project" value="TreeGrafter"/>
</dbReference>
<keyword evidence="6" id="KW-0325">Glycoprotein</keyword>
<evidence type="ECO:0000256" key="4">
    <source>
        <dbReference type="ARBA" id="ARBA00022729"/>
    </source>
</evidence>
<dbReference type="InterPro" id="IPR001747">
    <property type="entry name" value="Vitellogenin_N"/>
</dbReference>
<evidence type="ECO:0000256" key="1">
    <source>
        <dbReference type="ARBA" id="ARBA00004613"/>
    </source>
</evidence>
<dbReference type="GO" id="GO:0120020">
    <property type="term" value="F:cholesterol transfer activity"/>
    <property type="evidence" value="ECO:0007669"/>
    <property type="project" value="TreeGrafter"/>
</dbReference>
<keyword evidence="11" id="KW-1185">Reference proteome</keyword>
<evidence type="ECO:0000256" key="8">
    <source>
        <dbReference type="SAM" id="SignalP"/>
    </source>
</evidence>
<feature type="signal peptide" evidence="8">
    <location>
        <begin position="1"/>
        <end position="20"/>
    </location>
</feature>
<keyword evidence="5" id="KW-0445">Lipid transport</keyword>
<dbReference type="GO" id="GO:0042632">
    <property type="term" value="P:cholesterol homeostasis"/>
    <property type="evidence" value="ECO:0007669"/>
    <property type="project" value="TreeGrafter"/>
</dbReference>
<dbReference type="Gene3D" id="2.20.80.10">
    <property type="entry name" value="Lipovitellin-phosvitin complex, chain A, domain 4"/>
    <property type="match status" value="1"/>
</dbReference>
<evidence type="ECO:0000313" key="11">
    <source>
        <dbReference type="Proteomes" id="UP000264820"/>
    </source>
</evidence>
<dbReference type="GO" id="GO:0034362">
    <property type="term" value="C:low-density lipoprotein particle"/>
    <property type="evidence" value="ECO:0007669"/>
    <property type="project" value="TreeGrafter"/>
</dbReference>
<dbReference type="PROSITE" id="PS51211">
    <property type="entry name" value="VITELLOGENIN"/>
    <property type="match status" value="1"/>
</dbReference>
<proteinExistence type="predicted"/>
<comment type="caution">
    <text evidence="7">Lacks conserved residue(s) required for the propagation of feature annotation.</text>
</comment>
<dbReference type="GO" id="GO:0030301">
    <property type="term" value="P:cholesterol transport"/>
    <property type="evidence" value="ECO:0007669"/>
    <property type="project" value="TreeGrafter"/>
</dbReference>
<keyword evidence="2" id="KW-0813">Transport</keyword>
<dbReference type="STRING" id="109280.ENSHCOP00000022475"/>
<dbReference type="GO" id="GO:0042953">
    <property type="term" value="P:lipoprotein transport"/>
    <property type="evidence" value="ECO:0007669"/>
    <property type="project" value="TreeGrafter"/>
</dbReference>
<dbReference type="Pfam" id="PF01347">
    <property type="entry name" value="Vitellogenin_N"/>
    <property type="match status" value="1"/>
</dbReference>
<keyword evidence="4 8" id="KW-0732">Signal</keyword>
<dbReference type="GO" id="GO:0050750">
    <property type="term" value="F:low-density lipoprotein particle receptor binding"/>
    <property type="evidence" value="ECO:0007669"/>
    <property type="project" value="TreeGrafter"/>
</dbReference>
<evidence type="ECO:0000256" key="5">
    <source>
        <dbReference type="ARBA" id="ARBA00023055"/>
    </source>
</evidence>
<dbReference type="SMART" id="SM01169">
    <property type="entry name" value="DUF1943"/>
    <property type="match status" value="1"/>
</dbReference>
<evidence type="ECO:0000256" key="3">
    <source>
        <dbReference type="ARBA" id="ARBA00022525"/>
    </source>
</evidence>
<dbReference type="Proteomes" id="UP000264820">
    <property type="component" value="Unplaced"/>
</dbReference>
<keyword evidence="3" id="KW-0964">Secreted</keyword>
<evidence type="ECO:0000256" key="2">
    <source>
        <dbReference type="ARBA" id="ARBA00022448"/>
    </source>
</evidence>
<sequence>MRDSKLCLLLILSTSALAVAKRYKTLHKYEYQYVAESLNAIDGASSVKNGPRATCKVEIEVPQTCSFIVRTTGCALSEVVGSDSDGNPTFGAAPSSNAFADEMERYPLKVVVEGVYDVKLYPEEGETTTALNIKRGIISALAVPVMEEDKNKNMPTVHGMCETFYTINAREDIATDISLERDLSTCDRFVPTRDYTSPLALISGMQYPLSKLVRSSQTCNYKFDNEKKHMTSGSCTEKHILIPFSHKGEYGVTNVGKQELTLVHVSTSNDRIFDHGDNVKGLHMDTVEHKTYFQDKEVYLDLMSELVNLPETEGERRAHFFRQMVTMVRGMKTETLSGAIPEALVMSRVLTYQVLAQCGTPECSSAIMQILRGFQTTAIEVDATVFALGLVSNPSALLINDMLEMVKYKPSKPIMYALSNVVKRFYKSEGKLIPEIRSVAEFLAGHLGDCAGDEENTFLTLRVIGNMAPAVVPASPALRSSVLQCVNQPAASLAVQQAAIQVYRLTPISDEGRELLIQVLLDSATPLQKRIAAYLVVMKNPLPSDLARLAAALPTEKDTQFKSFVVSHMTNILSSTETKTEELRQKIRDAIQDNEIGPVMNPTKFSRNYRMGSVEGNMIFEGTSYLPKEAMLEMTLKAFGFDIDMMEIGIEGKGFEPTVEALFGDNGFFPDTAMKTMYFVSDNMHAVKEIVQSFLPGLRNAEMKRQNFMKEVGQNLNVLMRKLQTTKSPEAMMYLRLFGNELGYLKTSELEAMAYSAALMFESMFKMFPTDLLKGLMTKADNTIFAHYIFMDNDFFLPTVTGVPLKITLSGTFTPGVKAGFKIARDMSEVAFMPSAGVEFTTHVGAYIPEYLNSGLEMHSNIFHESGLQAKISMGRDHVKLTIPAPKSPTKLIKMTNTLVAVNDLRVVTLPPMVTNKVDVSECTPFFAGMKYCTALQYTDAFSQDTAPYFPIAGDSRFALELHPTGEVTEYTATLAYELLKEGDEGAEPTEARAIMKYNRRKHMVTADIQIPDYDVEAGLRLGVVDGNTRGKGTHSIYLDLLNKKIPQLSLVGRANLEVMKKGMLQIQLLVPTLNVDASVTADMKREEELELKLKSEVKVMDAVSKQEIAMKYDDNKVEVGFKSDMNTDVTFGPFTDLFEKYTQDLLDTQVGQTDMKVAHILKKFGEAANNYMEKYGAEIPYLQNFRVPAMPEISLPETLFLNTETKAVYYFNKERFTVAIPVPLGGKSTKELNFPPALTTPHLSLPEFGLEIVSMEIPIPEVFVPERLTFTVPLFGKAEVSTQMKSNLYDLETSFAAGKDVMEAPSYSAKFDVKGTSPFEILSFKIEGSGLLATTDSLKAQMKGSLSHKFLEASVSFVEDATITDKINVHSHSKIEATSPFSLNVDIDHNSLTGINAEKISVDSSFKGTFKAGPLSAKTVSNQTFYIIPFKPNAKFDSLLELESTIVQAKNRITATFVDGDLLVVSNTNAFEDTLTHSAEFSFADSKASLKCHSSARALGMKIHHKAEASAGAGKVALRVETNADHREDLIYSLLTSSLDVNGLTVNSDANIKLLKNTAMHKATLRLDKNGLVTSGTNTLRSPLSLDNTFNAGLDTTKATLSFNNKAALFDLNFDNGNDLTLTLSSLTLNSKAKAQAREYASYTHDVAINLTPYTASAKVNNNLKLLAANIINDAQLQAGSYKIDLTGSLKTTYDKSEIKHSYQINYADMTAIAKCSTIGNLFGTYMSHTSDLEIIGLAAKFTNDARFNSQLLRFDHNIRSSIVPFDFNLDAIFNADGDLALYGKHSAQLYGKFLLRAQPLAFATSHECRASVSQALDNGLSLETTLDNKMDAGLSMNEQKAIVSLKSKINNHAFNQDMSVYNTAEGTGMSISANILTNIINAESTDNQEFGVSGFLKYDKNTNCHIIQFPLLENVPVFLEGVKDVLVGVAELVRDYIKNERIGEKLEALPQRVSEFVAQLNIEGKVIQLKEYISDLTPKYLISMEDADAAFRSLRVHFEKMITEVTFYIQHYFAMMEKIIVDGNLPETVASQIQELLNAINEKYDIKGMVLYLIETVKTMIQQIDLEKLRGSSVAFLHNIEKEYQIVSNLKDCLNIMKQSVDNFDLVNFVAELKEIIKDIDISRSVKVLTSQIPTELFNEMMEYIQELIQDLKIFDKINALSSKIKEFIVKLEADKKVQVIFEKLVEVIKQFRIEETLNTVARMVKDANIPAKCQQFFQVVIDYMESTEVKDMIQDLKSFAESIMQKMTSLDYKAFVDKVNKITASCTTYVNDLIRALEIPKKIEAAKDFANVVLTSAKGFSDRLREIRVAEILTSVKELMDQAIFEDIRRFFEEIKKEVTNIDFRAELVSYVKVMKRYYKTVLVIVTDTCQSVIDGIRSAFPEQKIIGELQQLYDALRSELKKYEVTIPSFTVPLTDLVVPSMKFNMDKLQQVDIPTQLDIPEFTILGFHTIKATTISFDDIKQRILQVIDFILNYDFKIIDIDAFFGDLKMNYLPSMPEINLSEITLPEISFPTLPHFPVDKLVKSLSVPEIELPTIPSDIIVPCFGKLSAEIRFNTPIYTVKTSAELQNATEKVMTPQFKAMITSQGTSPSFEILNYKIDSTAQIALPKMSRVVLAETLKINHLALVVDHLASLSLYGLSGQAQAKTAVKVNTPIYNADVTNHVFVAMEEGMAASLETNYKHLVDLPIVSVNSDAVVTQKAIVRQDGYTLTLTVDNVGKSVAQESNHNSTLYLSLSPSLVTLTFSGNTDLKTATMKQQVTAEASPYIYKFNLLSNMKAPIVKSSVVSASGNVNFITMKADLKANHDTELTGVVRGLLSNGINIVALPDELFADFQNKFNSRVTIFGAPTAKIDLRNDYSAALTLNNQKLNTIYTARLNQAVMTYNLTVDNNRNEAGAFIAMDGNVNLDFLNNPISVPAIQIPFVDMRTPAIKDVNLYELMGLKHLMISPKQNVDLDAKIVYQKKKIPPVGDLITELSFKSSVISVNVNTGLNAADDLVFRLGATTTSVFEGLKAKLDGTASLTSKRGIKLANSLSLENRHIEGTHDSTFSVSSETLEAATSVASVARISLPILSLELNQRLVGDTKSKTKAHSTVNIKGDYNIPVVKAVGKANTDWSLKLERTSEDISIETVMKANVDGKVLDDYIVLGVLDSDVNLFLNNGLRSTSKVIADVKLNHGPTKVINFDLSDSVSLQASLSRMYATLKHLSNNELNLFSLNTNGKHFVQATVDIAPVSSLTADIEINLSQPSTLGDFTISEKTAVDVTVAKQKISTNGKFISPLYTSNFDALLEGNAPVFKGTLKSSATSTFVILDYDMDASSTVNFENAALNVINKLVLKHADLNMDANHTLNVDITSPTFTDVNLRYAARRDVLSASLSAPSIGFLGLQMNGRVPSQLSARVYGRYPSAPEADVDIFVIKSSSKNANRMNLQIVYNTEAPKIILSELKQRVPSIVSAFTEFLRKYQITSNVDKLKNVIVTRIGDVYNAAINYDVQMSQLSIFFRNTIVQYQQNLQVIVDTIVKLLRETKFQLPGSDEMTTLPEVLKKMTDSIATTLDKNTQIMYQSMEIYYNSFVEKITTMKVSMPVGDAVTVGQIFEHVKTCVRDIMNGLVAFVKNMESLDTALVKMSETMRAVVGKTQQFVDSIKSDYLDQAFLRINDIYRNIVTLIKVIVDKISALDTEQLNNAYGSIIDMFIKGVDQVNATLSGLLTEASPEARVKLTNGRLEIDLPFAFQQ</sequence>
<dbReference type="PANTHER" id="PTHR13769:SF5">
    <property type="entry name" value="APOLIPOPROTEIN B-100-RELATED"/>
    <property type="match status" value="1"/>
</dbReference>
<dbReference type="OMA" id="QIAYNME"/>
<dbReference type="InterPro" id="IPR011030">
    <property type="entry name" value="Lipovitellin_superhlx_dom"/>
</dbReference>
<protein>
    <submittedName>
        <fullName evidence="10">Apolipoprotein Bb, tandem duplicate 1</fullName>
    </submittedName>
</protein>
<organism evidence="10 11">
    <name type="scientific">Hippocampus comes</name>
    <name type="common">Tiger tail seahorse</name>
    <dbReference type="NCBI Taxonomy" id="109280"/>
    <lineage>
        <taxon>Eukaryota</taxon>
        <taxon>Metazoa</taxon>
        <taxon>Chordata</taxon>
        <taxon>Craniata</taxon>
        <taxon>Vertebrata</taxon>
        <taxon>Euteleostomi</taxon>
        <taxon>Actinopterygii</taxon>
        <taxon>Neopterygii</taxon>
        <taxon>Teleostei</taxon>
        <taxon>Neoteleostei</taxon>
        <taxon>Acanthomorphata</taxon>
        <taxon>Syngnathiaria</taxon>
        <taxon>Syngnathiformes</taxon>
        <taxon>Syngnathoidei</taxon>
        <taxon>Syngnathidae</taxon>
        <taxon>Hippocampus</taxon>
    </lineage>
</organism>
<dbReference type="InterPro" id="IPR052418">
    <property type="entry name" value="Apolipoprotein_B"/>
</dbReference>
<dbReference type="Ensembl" id="ENSHCOT00000000986.1">
    <property type="protein sequence ID" value="ENSHCOP00000022475.1"/>
    <property type="gene ID" value="ENSHCOG00000010447.1"/>
</dbReference>
<dbReference type="PANTHER" id="PTHR13769">
    <property type="entry name" value="APOLIPOPROTEIN B"/>
    <property type="match status" value="1"/>
</dbReference>
<dbReference type="SMART" id="SM00638">
    <property type="entry name" value="LPD_N"/>
    <property type="match status" value="1"/>
</dbReference>
<name>A0A3Q2YU93_HIPCM</name>
<dbReference type="InterPro" id="IPR009454">
    <property type="entry name" value="Lipid_transpt_open_b-sht"/>
</dbReference>
<comment type="subcellular location">
    <subcellularLocation>
        <location evidence="1">Secreted</location>
    </subcellularLocation>
</comment>
<dbReference type="InterPro" id="IPR015817">
    <property type="entry name" value="Vitellinogen_open_b-sht_sub1"/>
</dbReference>
<feature type="domain" description="Vitellogenin" evidence="9">
    <location>
        <begin position="23"/>
        <end position="662"/>
    </location>
</feature>
<feature type="chain" id="PRO_5018595192" evidence="8">
    <location>
        <begin position="21"/>
        <end position="3740"/>
    </location>
</feature>
<dbReference type="GeneTree" id="ENSGT00590000083139"/>
<dbReference type="InterPro" id="IPR015255">
    <property type="entry name" value="Vitellinogen_open_b-sht"/>
</dbReference>
<dbReference type="SUPFAM" id="SSF48431">
    <property type="entry name" value="Lipovitellin-phosvitin complex, superhelical domain"/>
    <property type="match status" value="1"/>
</dbReference>
<accession>A0A3Q2YU93</accession>
<dbReference type="SUPFAM" id="SSF56968">
    <property type="entry name" value="Lipovitellin-phosvitin complex, beta-sheet shell regions"/>
    <property type="match status" value="2"/>
</dbReference>